<keyword evidence="2" id="KW-1185">Reference proteome</keyword>
<gene>
    <name evidence="1" type="ORF">GCM10009745_83950</name>
</gene>
<organism evidence="1 2">
    <name type="scientific">Kribbella yunnanensis</name>
    <dbReference type="NCBI Taxonomy" id="190194"/>
    <lineage>
        <taxon>Bacteria</taxon>
        <taxon>Bacillati</taxon>
        <taxon>Actinomycetota</taxon>
        <taxon>Actinomycetes</taxon>
        <taxon>Propionibacteriales</taxon>
        <taxon>Kribbellaceae</taxon>
        <taxon>Kribbella</taxon>
    </lineage>
</organism>
<evidence type="ECO:0008006" key="3">
    <source>
        <dbReference type="Google" id="ProtNLM"/>
    </source>
</evidence>
<dbReference type="Proteomes" id="UP001500280">
    <property type="component" value="Unassembled WGS sequence"/>
</dbReference>
<dbReference type="EMBL" id="BAAANF010000042">
    <property type="protein sequence ID" value="GAA1722119.1"/>
    <property type="molecule type" value="Genomic_DNA"/>
</dbReference>
<name>A0ABN2JBV4_9ACTN</name>
<proteinExistence type="predicted"/>
<evidence type="ECO:0000313" key="1">
    <source>
        <dbReference type="EMBL" id="GAA1722119.1"/>
    </source>
</evidence>
<protein>
    <recommendedName>
        <fullName evidence="3">DUF1579 domain-containing protein</fullName>
    </recommendedName>
</protein>
<comment type="caution">
    <text evidence="1">The sequence shown here is derived from an EMBL/GenBank/DDBJ whole genome shotgun (WGS) entry which is preliminary data.</text>
</comment>
<evidence type="ECO:0000313" key="2">
    <source>
        <dbReference type="Proteomes" id="UP001500280"/>
    </source>
</evidence>
<sequence length="321" mass="36997">MTTWTKVTGDFDFLNGDFDVRHRTRDKVFADCDEWTTFEGTTTAKTYFDGAISIDEMRFPSKGTYGLSVRLFDPVAREWNIWWVSSTTMKLYPPVTGTWSADGTSCRLIGDDEVDGQPILCSYEWSDITETTAHWEQAYSNDGGTTWETNWEMDFTRRTTPAPALDVPKLTDDFDFLVGRWQMANRRRRPALGEPHEWYEIESEMQVTTYFDGAISFDEGWFPTEGFRGATLRIYNPLAQTWSIHWINSLRGQLETPVIGSFGDDGIGIFEGPDVWEGRPIDVRFTWTPGTDKSAWQQDFSEDGGTTWVTNWFMEHTRISE</sequence>
<reference evidence="1 2" key="1">
    <citation type="journal article" date="2019" name="Int. J. Syst. Evol. Microbiol.">
        <title>The Global Catalogue of Microorganisms (GCM) 10K type strain sequencing project: providing services to taxonomists for standard genome sequencing and annotation.</title>
        <authorList>
            <consortium name="The Broad Institute Genomics Platform"/>
            <consortium name="The Broad Institute Genome Sequencing Center for Infectious Disease"/>
            <person name="Wu L."/>
            <person name="Ma J."/>
        </authorList>
    </citation>
    <scope>NUCLEOTIDE SEQUENCE [LARGE SCALE GENOMIC DNA]</scope>
    <source>
        <strain evidence="1 2">JCM 14307</strain>
    </source>
</reference>
<dbReference type="RefSeq" id="WP_344165949.1">
    <property type="nucleotide sequence ID" value="NZ_BAAANF010000042.1"/>
</dbReference>
<accession>A0ABN2JBV4</accession>